<dbReference type="STRING" id="76731.RD2015_2920"/>
<sequence length="133" mass="14970">MNANSLEVGVTYFRIAYADVDETMPSVEPMVYVGMDIFGSPKDGVSRYYFQDTSSIIRFGLGRMTEEPRVADASDADHRLDDDVERIFFGHQEHEIGQVVVDLCALGEEIQIAIQRAQSLGVPRLQQAQGKWR</sequence>
<dbReference type="OrthoDB" id="9157200at2"/>
<name>A0A0U3D188_9BURK</name>
<accession>A0A0U3D188</accession>
<dbReference type="KEGG" id="rdp:RD2015_2920"/>
<keyword evidence="2" id="KW-1185">Reference proteome</keyword>
<protein>
    <submittedName>
        <fullName evidence="1">Uncharacterized protein</fullName>
    </submittedName>
</protein>
<proteinExistence type="predicted"/>
<evidence type="ECO:0000313" key="2">
    <source>
        <dbReference type="Proteomes" id="UP000060699"/>
    </source>
</evidence>
<gene>
    <name evidence="1" type="ORF">RD2015_2920</name>
</gene>
<dbReference type="EMBL" id="CP013729">
    <property type="protein sequence ID" value="ALV07382.1"/>
    <property type="molecule type" value="Genomic_DNA"/>
</dbReference>
<evidence type="ECO:0000313" key="1">
    <source>
        <dbReference type="EMBL" id="ALV07382.1"/>
    </source>
</evidence>
<dbReference type="RefSeq" id="WP_058935500.1">
    <property type="nucleotide sequence ID" value="NZ_CP013729.1"/>
</dbReference>
<organism evidence="1 2">
    <name type="scientific">Roseateles depolymerans</name>
    <dbReference type="NCBI Taxonomy" id="76731"/>
    <lineage>
        <taxon>Bacteria</taxon>
        <taxon>Pseudomonadati</taxon>
        <taxon>Pseudomonadota</taxon>
        <taxon>Betaproteobacteria</taxon>
        <taxon>Burkholderiales</taxon>
        <taxon>Sphaerotilaceae</taxon>
        <taxon>Roseateles</taxon>
    </lineage>
</organism>
<reference evidence="1 2" key="1">
    <citation type="submission" date="2015-12" db="EMBL/GenBank/DDBJ databases">
        <title>Complete genome of Roseateles depolymerans KCTC 42856.</title>
        <authorList>
            <person name="Kim K.M."/>
        </authorList>
    </citation>
    <scope>NUCLEOTIDE SEQUENCE [LARGE SCALE GENOMIC DNA]</scope>
    <source>
        <strain evidence="1 2">KCTC 42856</strain>
    </source>
</reference>
<dbReference type="AlphaFoldDB" id="A0A0U3D188"/>
<dbReference type="Proteomes" id="UP000060699">
    <property type="component" value="Chromosome"/>
</dbReference>